<feature type="compositionally biased region" description="Polar residues" evidence="1">
    <location>
        <begin position="52"/>
        <end position="69"/>
    </location>
</feature>
<dbReference type="EMBL" id="UIVT01000002">
    <property type="protein sequence ID" value="SVP91923.1"/>
    <property type="molecule type" value="Genomic_DNA"/>
</dbReference>
<dbReference type="VEuPathDB" id="PiroplasmaDB:TA11710"/>
<evidence type="ECO:0000313" key="3">
    <source>
        <dbReference type="EMBL" id="SVP92199.1"/>
    </source>
</evidence>
<feature type="compositionally biased region" description="Low complexity" evidence="1">
    <location>
        <begin position="110"/>
        <end position="122"/>
    </location>
</feature>
<reference evidence="2" key="1">
    <citation type="submission" date="2018-07" db="EMBL/GenBank/DDBJ databases">
        <authorList>
            <person name="Quirk P.G."/>
            <person name="Krulwich T.A."/>
        </authorList>
    </citation>
    <scope>NUCLEOTIDE SEQUENCE</scope>
    <source>
        <strain evidence="2">Anand</strain>
    </source>
</reference>
<dbReference type="EMBL" id="UIVS01000002">
    <property type="protein sequence ID" value="SVP92199.1"/>
    <property type="molecule type" value="Genomic_DNA"/>
</dbReference>
<feature type="compositionally biased region" description="Basic residues" evidence="1">
    <location>
        <begin position="1"/>
        <end position="11"/>
    </location>
</feature>
<dbReference type="AlphaFoldDB" id="A0A3B0MP75"/>
<feature type="region of interest" description="Disordered" evidence="1">
    <location>
        <begin position="314"/>
        <end position="335"/>
    </location>
</feature>
<feature type="region of interest" description="Disordered" evidence="1">
    <location>
        <begin position="689"/>
        <end position="714"/>
    </location>
</feature>
<feature type="region of interest" description="Disordered" evidence="1">
    <location>
        <begin position="850"/>
        <end position="869"/>
    </location>
</feature>
<name>A0A3B0MP75_THEAN</name>
<feature type="region of interest" description="Disordered" evidence="1">
    <location>
        <begin position="782"/>
        <end position="808"/>
    </location>
</feature>
<evidence type="ECO:0000256" key="1">
    <source>
        <dbReference type="SAM" id="MobiDB-lite"/>
    </source>
</evidence>
<accession>A0A3B0MP75</accession>
<feature type="region of interest" description="Disordered" evidence="1">
    <location>
        <begin position="419"/>
        <end position="452"/>
    </location>
</feature>
<feature type="region of interest" description="Disordered" evidence="1">
    <location>
        <begin position="1"/>
        <end position="122"/>
    </location>
</feature>
<proteinExistence type="predicted"/>
<protein>
    <submittedName>
        <fullName evidence="2">Spm2 protein</fullName>
    </submittedName>
</protein>
<gene>
    <name evidence="2" type="ORF">TAT_000200200</name>
    <name evidence="3" type="ORF">TAV_000200500</name>
</gene>
<feature type="compositionally biased region" description="Polar residues" evidence="1">
    <location>
        <begin position="860"/>
        <end position="869"/>
    </location>
</feature>
<sequence>MKTPRRKHYKSTKYSSDVYNRESGPLEIGELETPRDRRSVPVATLRYLAGSKYQTNNAEGSCASENSDYTDARSVESETDPDGPAPYYSERSIQRSNKSSHKSSDLKTLNFKTSKSNNPNTSNNFAREFILRYATNLGSDVQYYQNYKPPQESPFHNMDYIHSHLSSFNPNFINFNYGRVGYTTYNPLINRYPDYCPSYINKYSSSYVNRYQDYGYARPENHYRTNYSYCNRHGNFHGFHENYLERPTHNLSMYSNNYHRLNHNMSTTDYRTNVNYSVSDYGPNCSQIHNDHKYYLDKYGYPLDNQERERNYIEDSAKKTSDHETKESKDHREREYKYKNKDDNSKDYECIDSEAIKAVVEKAVIEAFDKCLSEKIKGEETCLTDSVNREYTFDKNDTTLTYQEQSQLYSRDYLQRLTNDQNNQGTSDMNRYGKNDFKENNENDTHGLKPFEKDFSNVENREYSKDKTVENNNFEFKREDNFQNSTAYANTQENPYVSDHMSQNVYEEISYENKTDEFDSESFNFQFNKGSQFDYNFDGVDLFSNRDQTDSLFYPDEEQFNSLNNNVAVRGDFAVGEMYDKEQLDNFSEQLTNQDDKSELLCSQTFEGNDLDDKIFDKTYTLGNCFANFNSSRDDFFRANYKDLNMSNNLAGSMLSESDLEEVDNNMSHKATSFYPENSNYLECKNPGENIGPLSKQKSNTLNAPQRKMKASPKMKNMSQFIEEKQTPDSTTSFRTRNDFNLLCYKNLDERRGRELHEASYKYQPDASKTVRSSFSDPLYRINSPYLKPQTADSESNQPEYAHDYNSDISNFKKSQSGMSQDSHISARVDQLEECIKSFESSLKNISEQLNKSRKKVESSPDSTYLELTSSQKLTKPDHVSELEYMEAYKAASAIKKLLHVKSMGSLIPAFTAFVQNRKG</sequence>
<feature type="compositionally biased region" description="Basic and acidic residues" evidence="1">
    <location>
        <begin position="431"/>
        <end position="452"/>
    </location>
</feature>
<evidence type="ECO:0000313" key="2">
    <source>
        <dbReference type="EMBL" id="SVP91923.1"/>
    </source>
</evidence>
<organism evidence="2">
    <name type="scientific">Theileria annulata</name>
    <dbReference type="NCBI Taxonomy" id="5874"/>
    <lineage>
        <taxon>Eukaryota</taxon>
        <taxon>Sar</taxon>
        <taxon>Alveolata</taxon>
        <taxon>Apicomplexa</taxon>
        <taxon>Aconoidasida</taxon>
        <taxon>Piroplasmida</taxon>
        <taxon>Theileriidae</taxon>
        <taxon>Theileria</taxon>
    </lineage>
</organism>
<feature type="compositionally biased region" description="Polar residues" evidence="1">
    <location>
        <begin position="419"/>
        <end position="429"/>
    </location>
</feature>